<evidence type="ECO:0000256" key="1">
    <source>
        <dbReference type="SAM" id="Phobius"/>
    </source>
</evidence>
<keyword evidence="1" id="KW-1133">Transmembrane helix</keyword>
<keyword evidence="3" id="KW-1185">Reference proteome</keyword>
<organism evidence="2 3">
    <name type="scientific">Hymenobacter aranciens</name>
    <dbReference type="NCBI Taxonomy" id="3063996"/>
    <lineage>
        <taxon>Bacteria</taxon>
        <taxon>Pseudomonadati</taxon>
        <taxon>Bacteroidota</taxon>
        <taxon>Cytophagia</taxon>
        <taxon>Cytophagales</taxon>
        <taxon>Hymenobacteraceae</taxon>
        <taxon>Hymenobacter</taxon>
    </lineage>
</organism>
<dbReference type="Proteomes" id="UP001176429">
    <property type="component" value="Unassembled WGS sequence"/>
</dbReference>
<dbReference type="RefSeq" id="WP_305007857.1">
    <property type="nucleotide sequence ID" value="NZ_JAUQSY010000011.1"/>
</dbReference>
<gene>
    <name evidence="2" type="ORF">Q5H93_17240</name>
</gene>
<comment type="caution">
    <text evidence="2">The sequence shown here is derived from an EMBL/GenBank/DDBJ whole genome shotgun (WGS) entry which is preliminary data.</text>
</comment>
<proteinExistence type="predicted"/>
<keyword evidence="1" id="KW-0472">Membrane</keyword>
<accession>A0ABT9BHL0</accession>
<feature type="transmembrane region" description="Helical" evidence="1">
    <location>
        <begin position="102"/>
        <end position="120"/>
    </location>
</feature>
<feature type="transmembrane region" description="Helical" evidence="1">
    <location>
        <begin position="14"/>
        <end position="33"/>
    </location>
</feature>
<sequence>MALSMFPPRLHRSIHYLIALVWLVNGLLCKVLLLVPRHATIVARILGPTHAEVLTRLIGLGEIGIAVWVLSGWRPRWCVAVQICLVLSMNTLEALLAPDLLLWGRANAVFAALFCLLLYLHGGRRARSSVS</sequence>
<reference evidence="2" key="1">
    <citation type="submission" date="2023-07" db="EMBL/GenBank/DDBJ databases">
        <authorList>
            <person name="Kim M.K."/>
        </authorList>
    </citation>
    <scope>NUCLEOTIDE SEQUENCE</scope>
    <source>
        <strain evidence="2">ASUV-10-1</strain>
    </source>
</reference>
<dbReference type="InterPro" id="IPR025695">
    <property type="entry name" value="DoxX-like"/>
</dbReference>
<dbReference type="Pfam" id="PF13781">
    <property type="entry name" value="DoxX_3"/>
    <property type="match status" value="1"/>
</dbReference>
<keyword evidence="1" id="KW-0812">Transmembrane</keyword>
<evidence type="ECO:0000313" key="2">
    <source>
        <dbReference type="EMBL" id="MDO7876492.1"/>
    </source>
</evidence>
<dbReference type="EMBL" id="JAUQSY010000011">
    <property type="protein sequence ID" value="MDO7876492.1"/>
    <property type="molecule type" value="Genomic_DNA"/>
</dbReference>
<protein>
    <submittedName>
        <fullName evidence="2">DoxX-like family protein</fullName>
    </submittedName>
</protein>
<feature type="transmembrane region" description="Helical" evidence="1">
    <location>
        <begin position="53"/>
        <end position="70"/>
    </location>
</feature>
<feature type="transmembrane region" description="Helical" evidence="1">
    <location>
        <begin position="77"/>
        <end position="96"/>
    </location>
</feature>
<name>A0ABT9BHL0_9BACT</name>
<evidence type="ECO:0000313" key="3">
    <source>
        <dbReference type="Proteomes" id="UP001176429"/>
    </source>
</evidence>